<dbReference type="InterPro" id="IPR008257">
    <property type="entry name" value="Pept_M19"/>
</dbReference>
<dbReference type="Proteomes" id="UP000182788">
    <property type="component" value="Unassembled WGS sequence"/>
</dbReference>
<dbReference type="PROSITE" id="PS51365">
    <property type="entry name" value="RENAL_DIPEPTIDASE_2"/>
    <property type="match status" value="1"/>
</dbReference>
<dbReference type="Pfam" id="PF01244">
    <property type="entry name" value="Peptidase_M19"/>
    <property type="match status" value="1"/>
</dbReference>
<protein>
    <submittedName>
        <fullName evidence="1">Diguanylate cyclase</fullName>
    </submittedName>
</protein>
<evidence type="ECO:0000313" key="1">
    <source>
        <dbReference type="EMBL" id="OJD79426.1"/>
    </source>
</evidence>
<reference evidence="1 2" key="1">
    <citation type="submission" date="2016-06" db="EMBL/GenBank/DDBJ databases">
        <title>First insights into the genetic diversity and population structure of in the Bacillus cereus group bacteria from diverse marine environments.</title>
        <authorList>
            <person name="Liu Y."/>
            <person name="Lai Q."/>
            <person name="Shao Z."/>
        </authorList>
    </citation>
    <scope>NUCLEOTIDE SEQUENCE [LARGE SCALE GENOMIC DNA]</scope>
    <source>
        <strain evidence="1 2">NH24A2</strain>
    </source>
</reference>
<dbReference type="PANTHER" id="PTHR10443">
    <property type="entry name" value="MICROSOMAL DIPEPTIDASE"/>
    <property type="match status" value="1"/>
</dbReference>
<dbReference type="AlphaFoldDB" id="A0A1J9URR0"/>
<dbReference type="EMBL" id="MAOI01000071">
    <property type="protein sequence ID" value="OJD79426.1"/>
    <property type="molecule type" value="Genomic_DNA"/>
</dbReference>
<name>A0A1J9URR0_9BACI</name>
<dbReference type="InterPro" id="IPR032466">
    <property type="entry name" value="Metal_Hydrolase"/>
</dbReference>
<evidence type="ECO:0000313" key="2">
    <source>
        <dbReference type="Proteomes" id="UP000182788"/>
    </source>
</evidence>
<sequence length="307" mass="35254">MKIFDAHCDVLFQLWSAKGKKDFQNDSQLHITFEQLKQRKGSIQCFAIYVPETVAYENRFEVALQMIDIFHSEILSLPGMKFIQAKDDINMLKQDEIGALLTLEGCEAIGKDAMKLRLFYRLGVRSFGLTWNYANLLADGALETRGAGLTSFGRQVVQELNTLHVWTDLSHLNERSFWDVIEIAENPIVSHSNCHQLCQHPRNLNDEQIRALIKKNSIIGVTFVPQFLTNERQANITDILRHVEYICSLGGEKNTGFGSDFDGIIETIVGVEAYRDYENIINQLCKKYSESIVERFLYKNFIDRVTF</sequence>
<comment type="caution">
    <text evidence="1">The sequence shown here is derived from an EMBL/GenBank/DDBJ whole genome shotgun (WGS) entry which is preliminary data.</text>
</comment>
<organism evidence="1 2">
    <name type="scientific">Bacillus paramycoides</name>
    <dbReference type="NCBI Taxonomy" id="2026194"/>
    <lineage>
        <taxon>Bacteria</taxon>
        <taxon>Bacillati</taxon>
        <taxon>Bacillota</taxon>
        <taxon>Bacilli</taxon>
        <taxon>Bacillales</taxon>
        <taxon>Bacillaceae</taxon>
        <taxon>Bacillus</taxon>
        <taxon>Bacillus cereus group</taxon>
    </lineage>
</organism>
<dbReference type="GO" id="GO:0070573">
    <property type="term" value="F:metallodipeptidase activity"/>
    <property type="evidence" value="ECO:0007669"/>
    <property type="project" value="InterPro"/>
</dbReference>
<dbReference type="GO" id="GO:0006508">
    <property type="term" value="P:proteolysis"/>
    <property type="evidence" value="ECO:0007669"/>
    <property type="project" value="InterPro"/>
</dbReference>
<dbReference type="Gene3D" id="3.20.20.140">
    <property type="entry name" value="Metal-dependent hydrolases"/>
    <property type="match status" value="1"/>
</dbReference>
<accession>A0A1J9URR0</accession>
<dbReference type="SUPFAM" id="SSF51556">
    <property type="entry name" value="Metallo-dependent hydrolases"/>
    <property type="match status" value="1"/>
</dbReference>
<proteinExistence type="predicted"/>
<gene>
    <name evidence="1" type="ORF">BAU28_13775</name>
</gene>
<dbReference type="RefSeq" id="WP_071718921.1">
    <property type="nucleotide sequence ID" value="NZ_CBCSHB010000002.1"/>
</dbReference>
<dbReference type="GeneID" id="87592613"/>
<dbReference type="PANTHER" id="PTHR10443:SF12">
    <property type="entry name" value="DIPEPTIDASE"/>
    <property type="match status" value="1"/>
</dbReference>
<dbReference type="CDD" id="cd01301">
    <property type="entry name" value="rDP_like"/>
    <property type="match status" value="1"/>
</dbReference>